<reference evidence="3" key="1">
    <citation type="journal article" date="2014" name="Science">
        <title>The coffee genome provides insight into the convergent evolution of caffeine biosynthesis.</title>
        <authorList>
            <person name="Denoeud F."/>
            <person name="Carretero-Paulet L."/>
            <person name="Dereeper A."/>
            <person name="Droc G."/>
            <person name="Guyot R."/>
            <person name="Pietrella M."/>
            <person name="Zheng C."/>
            <person name="Alberti A."/>
            <person name="Anthony F."/>
            <person name="Aprea G."/>
            <person name="Aury J.M."/>
            <person name="Bento P."/>
            <person name="Bernard M."/>
            <person name="Bocs S."/>
            <person name="Campa C."/>
            <person name="Cenci A."/>
            <person name="Combes M.C."/>
            <person name="Crouzillat D."/>
            <person name="Da Silva C."/>
            <person name="Daddiego L."/>
            <person name="De Bellis F."/>
            <person name="Dussert S."/>
            <person name="Garsmeur O."/>
            <person name="Gayraud T."/>
            <person name="Guignon V."/>
            <person name="Jahn K."/>
            <person name="Jamilloux V."/>
            <person name="Joet T."/>
            <person name="Labadie K."/>
            <person name="Lan T."/>
            <person name="Leclercq J."/>
            <person name="Lepelley M."/>
            <person name="Leroy T."/>
            <person name="Li L.T."/>
            <person name="Librado P."/>
            <person name="Lopez L."/>
            <person name="Munoz A."/>
            <person name="Noel B."/>
            <person name="Pallavicini A."/>
            <person name="Perrotta G."/>
            <person name="Poncet V."/>
            <person name="Pot D."/>
            <person name="Priyono X."/>
            <person name="Rigoreau M."/>
            <person name="Rouard M."/>
            <person name="Rozas J."/>
            <person name="Tranchant-Dubreuil C."/>
            <person name="VanBuren R."/>
            <person name="Zhang Q."/>
            <person name="Andrade A.C."/>
            <person name="Argout X."/>
            <person name="Bertrand B."/>
            <person name="de Kochko A."/>
            <person name="Graziosi G."/>
            <person name="Henry R.J."/>
            <person name="Jayarama X."/>
            <person name="Ming R."/>
            <person name="Nagai C."/>
            <person name="Rounsley S."/>
            <person name="Sankoff D."/>
            <person name="Giuliano G."/>
            <person name="Albert V.A."/>
            <person name="Wincker P."/>
            <person name="Lashermes P."/>
        </authorList>
    </citation>
    <scope>NUCLEOTIDE SEQUENCE [LARGE SCALE GENOMIC DNA]</scope>
    <source>
        <strain evidence="3">cv. DH200-94</strain>
    </source>
</reference>
<name>A0A068V1G9_COFCA</name>
<gene>
    <name evidence="2" type="ORF">GSCOC_T00041017001</name>
</gene>
<dbReference type="Proteomes" id="UP000295252">
    <property type="component" value="Chromosome XI"/>
</dbReference>
<evidence type="ECO:0000256" key="1">
    <source>
        <dbReference type="SAM" id="MobiDB-lite"/>
    </source>
</evidence>
<dbReference type="EMBL" id="HG739171">
    <property type="protein sequence ID" value="CDP14506.1"/>
    <property type="molecule type" value="Genomic_DNA"/>
</dbReference>
<dbReference type="InParanoid" id="A0A068V1G9"/>
<protein>
    <submittedName>
        <fullName evidence="2">Uncharacterized protein</fullName>
    </submittedName>
</protein>
<dbReference type="PANTHER" id="PTHR47821">
    <property type="entry name" value="PHOSPHOGLYCERATE MUTASE FAMILY PROTEIN"/>
    <property type="match status" value="1"/>
</dbReference>
<feature type="region of interest" description="Disordered" evidence="1">
    <location>
        <begin position="1"/>
        <end position="22"/>
    </location>
</feature>
<dbReference type="SUPFAM" id="SSF53254">
    <property type="entry name" value="Phosphoglycerate mutase-like"/>
    <property type="match status" value="1"/>
</dbReference>
<accession>A0A068V1G9</accession>
<dbReference type="PANTHER" id="PTHR47821:SF2">
    <property type="entry name" value="PHOSPHOGLYCERATE MUTASE FAMILY PROTEIN"/>
    <property type="match status" value="1"/>
</dbReference>
<dbReference type="Gramene" id="CDP14506">
    <property type="protein sequence ID" value="CDP14506"/>
    <property type="gene ID" value="GSCOC_T00041017001"/>
</dbReference>
<dbReference type="AlphaFoldDB" id="A0A068V1G9"/>
<proteinExistence type="predicted"/>
<sequence>MGRSSGSGGGGECEGEAEGGATTSSLALRNRYWVLRHGKSIPNAKGLIVSSPENGILEEYRLAPEGVDQARLAGRSFQKAFLSVWVFRVVLKEQDGMKYWFPGLSLLGLCSYFSFNPLLNHVLKP</sequence>
<feature type="compositionally biased region" description="Gly residues" evidence="1">
    <location>
        <begin position="1"/>
        <end position="12"/>
    </location>
</feature>
<organism evidence="2 3">
    <name type="scientific">Coffea canephora</name>
    <name type="common">Robusta coffee</name>
    <dbReference type="NCBI Taxonomy" id="49390"/>
    <lineage>
        <taxon>Eukaryota</taxon>
        <taxon>Viridiplantae</taxon>
        <taxon>Streptophyta</taxon>
        <taxon>Embryophyta</taxon>
        <taxon>Tracheophyta</taxon>
        <taxon>Spermatophyta</taxon>
        <taxon>Magnoliopsida</taxon>
        <taxon>eudicotyledons</taxon>
        <taxon>Gunneridae</taxon>
        <taxon>Pentapetalae</taxon>
        <taxon>asterids</taxon>
        <taxon>lamiids</taxon>
        <taxon>Gentianales</taxon>
        <taxon>Rubiaceae</taxon>
        <taxon>Ixoroideae</taxon>
        <taxon>Gardenieae complex</taxon>
        <taxon>Bertiereae - Coffeeae clade</taxon>
        <taxon>Coffeeae</taxon>
        <taxon>Coffea</taxon>
    </lineage>
</organism>
<evidence type="ECO:0000313" key="2">
    <source>
        <dbReference type="EMBL" id="CDP14506.1"/>
    </source>
</evidence>
<dbReference type="InterPro" id="IPR029033">
    <property type="entry name" value="His_PPase_superfam"/>
</dbReference>
<keyword evidence="3" id="KW-1185">Reference proteome</keyword>
<evidence type="ECO:0000313" key="3">
    <source>
        <dbReference type="Proteomes" id="UP000295252"/>
    </source>
</evidence>